<dbReference type="OrthoDB" id="562319at2759"/>
<dbReference type="PANTHER" id="PTHR11070:SF2">
    <property type="entry name" value="ATP-DEPENDENT DNA HELICASE SRS2"/>
    <property type="match status" value="1"/>
</dbReference>
<gene>
    <name evidence="2" type="ORF">NSK_003681</name>
</gene>
<accession>A0A4D9D9F5</accession>
<name>A0A4D9D9F5_9STRA</name>
<organism evidence="2 3">
    <name type="scientific">Nannochloropsis salina CCMP1776</name>
    <dbReference type="NCBI Taxonomy" id="1027361"/>
    <lineage>
        <taxon>Eukaryota</taxon>
        <taxon>Sar</taxon>
        <taxon>Stramenopiles</taxon>
        <taxon>Ochrophyta</taxon>
        <taxon>Eustigmatophyceae</taxon>
        <taxon>Eustigmatales</taxon>
        <taxon>Monodopsidaceae</taxon>
        <taxon>Microchloropsis</taxon>
        <taxon>Microchloropsis salina</taxon>
    </lineage>
</organism>
<dbReference type="Proteomes" id="UP000355283">
    <property type="component" value="Unassembled WGS sequence"/>
</dbReference>
<dbReference type="EMBL" id="SDOX01000016">
    <property type="protein sequence ID" value="TFJ85258.1"/>
    <property type="molecule type" value="Genomic_DNA"/>
</dbReference>
<dbReference type="PANTHER" id="PTHR11070">
    <property type="entry name" value="UVRD / RECB / PCRA DNA HELICASE FAMILY MEMBER"/>
    <property type="match status" value="1"/>
</dbReference>
<protein>
    <submittedName>
        <fullName evidence="2">Uncharacterized protein</fullName>
    </submittedName>
</protein>
<reference evidence="2 3" key="1">
    <citation type="submission" date="2019-01" db="EMBL/GenBank/DDBJ databases">
        <title>Nuclear Genome Assembly of the Microalgal Biofuel strain Nannochloropsis salina CCMP1776.</title>
        <authorList>
            <person name="Hovde B."/>
        </authorList>
    </citation>
    <scope>NUCLEOTIDE SEQUENCE [LARGE SCALE GENOMIC DNA]</scope>
    <source>
        <strain evidence="2 3">CCMP1776</strain>
    </source>
</reference>
<dbReference type="Gene3D" id="3.90.320.10">
    <property type="match status" value="1"/>
</dbReference>
<dbReference type="Gene3D" id="3.40.50.300">
    <property type="entry name" value="P-loop containing nucleotide triphosphate hydrolases"/>
    <property type="match status" value="2"/>
</dbReference>
<dbReference type="AlphaFoldDB" id="A0A4D9D9F5"/>
<proteinExistence type="predicted"/>
<dbReference type="GO" id="GO:0003677">
    <property type="term" value="F:DNA binding"/>
    <property type="evidence" value="ECO:0007669"/>
    <property type="project" value="InterPro"/>
</dbReference>
<keyword evidence="3" id="KW-1185">Reference proteome</keyword>
<sequence length="1029" mass="115424">MRRSAYYYNNLDKLSHRGKSSGPGRAVKDNLLPTSQAAPASTAAVASTSAPRPPIHFELTKGVAGSRKTQHAVSTAFQAGSAGAMKNILFLVKVGSNAQEIRSRLETQMGLEFKRHKLTNHFVARDNRSPMPDAEVVEGGGRGRGRGRGVTRRISAGATASYWVASFDAFVDCQLRTHLSMQEKLKTRGANFEWKRDALVRLIRAGAHGGFCLKDGALADFVVVDEAQDLREEDMEIVSRLVESEHARDGALRRVLVVGDVEQTVFSDVLTGRGQGHPMDCLHQWMPSVPVHTRRLDINYRCPHAHVSFNNLSVPRNATRGEGLVRPSPEMAERAVGGQDKPYLFTYVQSSSSVQNYDAYRTACRIAEIVLTLLRTMEGLRLRDIAITSRFVNVNLILLQLEDVLERALAEAGYAPSGGSGCVHLFRTKVTDRKSINWEEAGERLVMGSLTAFKGKDWRVVILLDCTEGVLPSKSSVHTQKELVDRSLFNVGTTRSKEVLLIGFDAKAPSRYLSHVHERLHEGAQLEWEASTIETAGPYAAIYATRRNDSKSLAEGVVEWKEGRNRTVDVPFKYYWSVTDSTDEIQTVDDMLLGEEVGGEDGAEEEEGPYAWKGFDRFGTRLSPPAWFKQDETGRLITGVMGEALLARELHVKGRLSKRADATLLWPVVEKLGGRAGGRKGRPVVFTECPKVLNLAVDYHLNELWAYDETEQWRQALEMLLEDHGHEAGASRAFFLELLEGMPRCVLHAAYRGPIQTFAPLLDYRIPSAELPVEAVWNCAVLYQDALSYGLRQPSLVKRLLKVEDSRTPKDLSKLLAGLSENVIAYLDFKQARNSTTFAQGNGVSLLQKEVAETELEKRGFCRQRDAHVFAEGWTYGLNGRIDFYDENRKRIVEVKVSDTDGILPSHEVQTLLYALLYGNGWKPTRAFEIVNLLKGMRYKRVLRRKVKLWDCLRRAFKKLDFDDEMIETLGRAYGPQYWEKRDEEERSGPEKGLIEERIDIDSKTSRDIDGEAVQDLQPRKVKVLQEAS</sequence>
<dbReference type="SUPFAM" id="SSF52540">
    <property type="entry name" value="P-loop containing nucleoside triphosphate hydrolases"/>
    <property type="match status" value="1"/>
</dbReference>
<dbReference type="InterPro" id="IPR027417">
    <property type="entry name" value="P-loop_NTPase"/>
</dbReference>
<dbReference type="GO" id="GO:0005524">
    <property type="term" value="F:ATP binding"/>
    <property type="evidence" value="ECO:0007669"/>
    <property type="project" value="InterPro"/>
</dbReference>
<dbReference type="InterPro" id="IPR000212">
    <property type="entry name" value="DNA_helicase_UvrD/REP"/>
</dbReference>
<dbReference type="InterPro" id="IPR011604">
    <property type="entry name" value="PDDEXK-like_dom_sf"/>
</dbReference>
<evidence type="ECO:0000256" key="1">
    <source>
        <dbReference type="SAM" id="MobiDB-lite"/>
    </source>
</evidence>
<evidence type="ECO:0000313" key="3">
    <source>
        <dbReference type="Proteomes" id="UP000355283"/>
    </source>
</evidence>
<evidence type="ECO:0000313" key="2">
    <source>
        <dbReference type="EMBL" id="TFJ85258.1"/>
    </source>
</evidence>
<comment type="caution">
    <text evidence="2">The sequence shown here is derived from an EMBL/GenBank/DDBJ whole genome shotgun (WGS) entry which is preliminary data.</text>
</comment>
<feature type="region of interest" description="Disordered" evidence="1">
    <location>
        <begin position="126"/>
        <end position="149"/>
    </location>
</feature>
<dbReference type="GO" id="GO:0043138">
    <property type="term" value="F:3'-5' DNA helicase activity"/>
    <property type="evidence" value="ECO:0007669"/>
    <property type="project" value="TreeGrafter"/>
</dbReference>
<dbReference type="GO" id="GO:0000725">
    <property type="term" value="P:recombinational repair"/>
    <property type="evidence" value="ECO:0007669"/>
    <property type="project" value="TreeGrafter"/>
</dbReference>